<feature type="transmembrane region" description="Helical" evidence="6">
    <location>
        <begin position="21"/>
        <end position="43"/>
    </location>
</feature>
<feature type="transmembrane region" description="Helical" evidence="6">
    <location>
        <begin position="352"/>
        <end position="374"/>
    </location>
</feature>
<evidence type="ECO:0000313" key="8">
    <source>
        <dbReference type="Proteomes" id="UP001596161"/>
    </source>
</evidence>
<protein>
    <submittedName>
        <fullName evidence="7">Oligosaccharide flippase family protein</fullName>
    </submittedName>
</protein>
<keyword evidence="3 6" id="KW-0812">Transmembrane</keyword>
<evidence type="ECO:0000256" key="5">
    <source>
        <dbReference type="ARBA" id="ARBA00023136"/>
    </source>
</evidence>
<gene>
    <name evidence="7" type="ORF">ACFPIB_01865</name>
</gene>
<name>A0ABW0E4U1_9BACT</name>
<evidence type="ECO:0000256" key="3">
    <source>
        <dbReference type="ARBA" id="ARBA00022692"/>
    </source>
</evidence>
<keyword evidence="5 6" id="KW-0472">Membrane</keyword>
<feature type="transmembrane region" description="Helical" evidence="6">
    <location>
        <begin position="407"/>
        <end position="427"/>
    </location>
</feature>
<feature type="transmembrane region" description="Helical" evidence="6">
    <location>
        <begin position="317"/>
        <end position="340"/>
    </location>
</feature>
<sequence>MFLLINNIKVLFRRLNQKGSFAQNFAITFSGSALITIIGFILTPVMSRIYSPQEYGIFSVINSIIGNLNVFSSLTYLGAFLLEKNIRKFYSLVQLTLILNFVTCFLLVASLIFFKVPFLSFFNIISIDNWIYTIPLLLLIANLNSIMNNWLLRDKRFKERASVDVGSSLVGRVSSIGYGYYISNSFSGLIIGDFLLRAFKFIGFLKSGIYTQLPYLFSGFSINRIKNLAIKYKDFPLYQLPTNYFNLISLQLPIFVLASYFGSTTVGLYGFSVNLLGIPLNLMERTVAPVFYQKAAEVYLSDKTQLKKITSEIYDKLIYISIVPFSIITVFGDVIFKLAFGAKWEMAGVFTAYLGFSYVFKLIVNCFSGVFAIVNKQRLEFICNFIGLILRSCALFIGIYFNDLNLAVLAFGIASFISYFIISMLLFKIIGVKIWAKVIKTLVLIALSFIFFKGIRIFAELLI</sequence>
<dbReference type="PANTHER" id="PTHR30250:SF28">
    <property type="entry name" value="POLYSACCHARIDE BIOSYNTHESIS PROTEIN"/>
    <property type="match status" value="1"/>
</dbReference>
<evidence type="ECO:0000256" key="4">
    <source>
        <dbReference type="ARBA" id="ARBA00022989"/>
    </source>
</evidence>
<reference evidence="8" key="1">
    <citation type="journal article" date="2019" name="Int. J. Syst. Evol. Microbiol.">
        <title>The Global Catalogue of Microorganisms (GCM) 10K type strain sequencing project: providing services to taxonomists for standard genome sequencing and annotation.</title>
        <authorList>
            <consortium name="The Broad Institute Genomics Platform"/>
            <consortium name="The Broad Institute Genome Sequencing Center for Infectious Disease"/>
            <person name="Wu L."/>
            <person name="Ma J."/>
        </authorList>
    </citation>
    <scope>NUCLEOTIDE SEQUENCE [LARGE SCALE GENOMIC DNA]</scope>
    <source>
        <strain evidence="8">KACC 12602</strain>
    </source>
</reference>
<keyword evidence="2" id="KW-1003">Cell membrane</keyword>
<keyword evidence="8" id="KW-1185">Reference proteome</keyword>
<accession>A0ABW0E4U1</accession>
<evidence type="ECO:0000256" key="6">
    <source>
        <dbReference type="SAM" id="Phobius"/>
    </source>
</evidence>
<keyword evidence="4 6" id="KW-1133">Transmembrane helix</keyword>
<feature type="transmembrane region" description="Helical" evidence="6">
    <location>
        <begin position="89"/>
        <end position="114"/>
    </location>
</feature>
<dbReference type="PANTHER" id="PTHR30250">
    <property type="entry name" value="PST FAMILY PREDICTED COLANIC ACID TRANSPORTER"/>
    <property type="match status" value="1"/>
</dbReference>
<comment type="subcellular location">
    <subcellularLocation>
        <location evidence="1">Cell membrane</location>
        <topology evidence="1">Multi-pass membrane protein</topology>
    </subcellularLocation>
</comment>
<dbReference type="Pfam" id="PF13440">
    <property type="entry name" value="Polysacc_synt_3"/>
    <property type="match status" value="1"/>
</dbReference>
<feature type="transmembrane region" description="Helical" evidence="6">
    <location>
        <begin position="55"/>
        <end position="82"/>
    </location>
</feature>
<dbReference type="EMBL" id="JBHSKT010000001">
    <property type="protein sequence ID" value="MFC5269337.1"/>
    <property type="molecule type" value="Genomic_DNA"/>
</dbReference>
<evidence type="ECO:0000256" key="2">
    <source>
        <dbReference type="ARBA" id="ARBA00022475"/>
    </source>
</evidence>
<dbReference type="RefSeq" id="WP_378015716.1">
    <property type="nucleotide sequence ID" value="NZ_JBHSKT010000001.1"/>
</dbReference>
<comment type="caution">
    <text evidence="7">The sequence shown here is derived from an EMBL/GenBank/DDBJ whole genome shotgun (WGS) entry which is preliminary data.</text>
</comment>
<proteinExistence type="predicted"/>
<feature type="transmembrane region" description="Helical" evidence="6">
    <location>
        <begin position="439"/>
        <end position="459"/>
    </location>
</feature>
<dbReference type="InterPro" id="IPR050833">
    <property type="entry name" value="Poly_Biosynth_Transport"/>
</dbReference>
<evidence type="ECO:0000256" key="1">
    <source>
        <dbReference type="ARBA" id="ARBA00004651"/>
    </source>
</evidence>
<dbReference type="Proteomes" id="UP001596161">
    <property type="component" value="Unassembled WGS sequence"/>
</dbReference>
<organism evidence="7 8">
    <name type="scientific">Adhaeribacter terreus</name>
    <dbReference type="NCBI Taxonomy" id="529703"/>
    <lineage>
        <taxon>Bacteria</taxon>
        <taxon>Pseudomonadati</taxon>
        <taxon>Bacteroidota</taxon>
        <taxon>Cytophagia</taxon>
        <taxon>Cytophagales</taxon>
        <taxon>Hymenobacteraceae</taxon>
        <taxon>Adhaeribacter</taxon>
    </lineage>
</organism>
<evidence type="ECO:0000313" key="7">
    <source>
        <dbReference type="EMBL" id="MFC5269337.1"/>
    </source>
</evidence>
<feature type="transmembrane region" description="Helical" evidence="6">
    <location>
        <begin position="381"/>
        <end position="401"/>
    </location>
</feature>